<dbReference type="InterPro" id="IPR023346">
    <property type="entry name" value="Lysozyme-like_dom_sf"/>
</dbReference>
<feature type="non-terminal residue" evidence="3">
    <location>
        <position position="1"/>
    </location>
</feature>
<dbReference type="AlphaFoldDB" id="F8PVJ1"/>
<gene>
    <name evidence="3" type="ORF">SERLA73DRAFT_53343</name>
</gene>
<dbReference type="HOGENOM" id="CLU_051871_2_1_1"/>
<dbReference type="Pfam" id="PF01464">
    <property type="entry name" value="SLT"/>
    <property type="match status" value="1"/>
</dbReference>
<dbReference type="InParanoid" id="F8PVJ1"/>
<proteinExistence type="predicted"/>
<sequence length="258" mass="26564">PPPPSSSSAPPPASTTSWSNNGGSSGGSIGSTVAGLINIAAGNCGPIGATLDITASSGPNGNINFLNCGIGSGGWTPPYISVSDIITVELASVAYEPNSAFSPCAAYVSTFEQYAGQYGLPAILLASFAMQESGCDPSTVGGAGEQGLMQLTSDKCTNAPGGNCQDPDYNIHTGAQFFSDTLNSNNGDLLLSIGQYNGWFQGMTYADATADQYSGNCRAQNNLDYLHQFLNGWCQNINAYSNNPPLGEYFNLNVCGSS</sequence>
<feature type="region of interest" description="Disordered" evidence="1">
    <location>
        <begin position="1"/>
        <end position="24"/>
    </location>
</feature>
<evidence type="ECO:0000313" key="4">
    <source>
        <dbReference type="Proteomes" id="UP000008063"/>
    </source>
</evidence>
<dbReference type="Gene3D" id="1.10.530.10">
    <property type="match status" value="1"/>
</dbReference>
<dbReference type="SUPFAM" id="SSF53955">
    <property type="entry name" value="Lysozyme-like"/>
    <property type="match status" value="1"/>
</dbReference>
<protein>
    <submittedName>
        <fullName evidence="3">Glycoside hydrolase family 23 protein</fullName>
    </submittedName>
</protein>
<feature type="compositionally biased region" description="Pro residues" evidence="1">
    <location>
        <begin position="1"/>
        <end position="13"/>
    </location>
</feature>
<dbReference type="OMA" id="NGWFTAG"/>
<keyword evidence="4" id="KW-1185">Reference proteome</keyword>
<dbReference type="eggNOG" id="ENOG502RZDF">
    <property type="taxonomic scope" value="Eukaryota"/>
</dbReference>
<evidence type="ECO:0000313" key="3">
    <source>
        <dbReference type="EMBL" id="EGN99808.1"/>
    </source>
</evidence>
<feature type="domain" description="Transglycosylase SLT" evidence="2">
    <location>
        <begin position="110"/>
        <end position="198"/>
    </location>
</feature>
<dbReference type="GO" id="GO:0016787">
    <property type="term" value="F:hydrolase activity"/>
    <property type="evidence" value="ECO:0007669"/>
    <property type="project" value="UniProtKB-KW"/>
</dbReference>
<dbReference type="Proteomes" id="UP000008063">
    <property type="component" value="Unassembled WGS sequence"/>
</dbReference>
<accession>F8PVJ1</accession>
<evidence type="ECO:0000259" key="2">
    <source>
        <dbReference type="Pfam" id="PF01464"/>
    </source>
</evidence>
<dbReference type="EMBL" id="GL945479">
    <property type="protein sequence ID" value="EGN99808.1"/>
    <property type="molecule type" value="Genomic_DNA"/>
</dbReference>
<organism evidence="4">
    <name type="scientific">Serpula lacrymans var. lacrymans (strain S7.3)</name>
    <name type="common">Dry rot fungus</name>
    <dbReference type="NCBI Taxonomy" id="936435"/>
    <lineage>
        <taxon>Eukaryota</taxon>
        <taxon>Fungi</taxon>
        <taxon>Dikarya</taxon>
        <taxon>Basidiomycota</taxon>
        <taxon>Agaricomycotina</taxon>
        <taxon>Agaricomycetes</taxon>
        <taxon>Agaricomycetidae</taxon>
        <taxon>Boletales</taxon>
        <taxon>Coniophorineae</taxon>
        <taxon>Serpulaceae</taxon>
        <taxon>Serpula</taxon>
    </lineage>
</organism>
<dbReference type="OrthoDB" id="2537480at2759"/>
<dbReference type="InterPro" id="IPR008258">
    <property type="entry name" value="Transglycosylase_SLT_dom_1"/>
</dbReference>
<name>F8PVJ1_SERL3</name>
<evidence type="ECO:0000256" key="1">
    <source>
        <dbReference type="SAM" id="MobiDB-lite"/>
    </source>
</evidence>
<keyword evidence="3" id="KW-0378">Hydrolase</keyword>
<reference evidence="4" key="1">
    <citation type="journal article" date="2011" name="Science">
        <title>The plant cell wall-decomposing machinery underlies the functional diversity of forest fungi.</title>
        <authorList>
            <person name="Eastwood D.C."/>
            <person name="Floudas D."/>
            <person name="Binder M."/>
            <person name="Majcherczyk A."/>
            <person name="Schneider P."/>
            <person name="Aerts A."/>
            <person name="Asiegbu F.O."/>
            <person name="Baker S.E."/>
            <person name="Barry K."/>
            <person name="Bendiksby M."/>
            <person name="Blumentritt M."/>
            <person name="Coutinho P.M."/>
            <person name="Cullen D."/>
            <person name="de Vries R.P."/>
            <person name="Gathman A."/>
            <person name="Goodell B."/>
            <person name="Henrissat B."/>
            <person name="Ihrmark K."/>
            <person name="Kauserud H."/>
            <person name="Kohler A."/>
            <person name="LaButti K."/>
            <person name="Lapidus A."/>
            <person name="Lavin J.L."/>
            <person name="Lee Y.-H."/>
            <person name="Lindquist E."/>
            <person name="Lilly W."/>
            <person name="Lucas S."/>
            <person name="Morin E."/>
            <person name="Murat C."/>
            <person name="Oguiza J.A."/>
            <person name="Park J."/>
            <person name="Pisabarro A.G."/>
            <person name="Riley R."/>
            <person name="Rosling A."/>
            <person name="Salamov A."/>
            <person name="Schmidt O."/>
            <person name="Schmutz J."/>
            <person name="Skrede I."/>
            <person name="Stenlid J."/>
            <person name="Wiebenga A."/>
            <person name="Xie X."/>
            <person name="Kuees U."/>
            <person name="Hibbett D.S."/>
            <person name="Hoffmeister D."/>
            <person name="Hoegberg N."/>
            <person name="Martin F."/>
            <person name="Grigoriev I.V."/>
            <person name="Watkinson S.C."/>
        </authorList>
    </citation>
    <scope>NUCLEOTIDE SEQUENCE [LARGE SCALE GENOMIC DNA]</scope>
    <source>
        <strain evidence="4">strain S7.3</strain>
    </source>
</reference>